<dbReference type="Gene3D" id="3.30.40.10">
    <property type="entry name" value="Zinc/RING finger domain, C3HC4 (zinc finger)"/>
    <property type="match status" value="1"/>
</dbReference>
<evidence type="ECO:0000313" key="9">
    <source>
        <dbReference type="EMBL" id="KAK6796651.1"/>
    </source>
</evidence>
<keyword evidence="7" id="KW-0862">Zinc</keyword>
<dbReference type="SUPFAM" id="SSF57850">
    <property type="entry name" value="RING/U-box"/>
    <property type="match status" value="1"/>
</dbReference>
<gene>
    <name evidence="9" type="ORF">RDI58_004352</name>
</gene>
<dbReference type="GO" id="GO:0061630">
    <property type="term" value="F:ubiquitin protein ligase activity"/>
    <property type="evidence" value="ECO:0007669"/>
    <property type="project" value="UniProtKB-EC"/>
</dbReference>
<keyword evidence="10" id="KW-1185">Reference proteome</keyword>
<comment type="catalytic activity">
    <reaction evidence="1">
        <text>S-ubiquitinyl-[E2 ubiquitin-conjugating enzyme]-L-cysteine + [acceptor protein]-L-lysine = [E2 ubiquitin-conjugating enzyme]-L-cysteine + N(6)-ubiquitinyl-[acceptor protein]-L-lysine.</text>
        <dbReference type="EC" id="2.3.2.27"/>
    </reaction>
</comment>
<organism evidence="9 10">
    <name type="scientific">Solanum bulbocastanum</name>
    <name type="common">Wild potato</name>
    <dbReference type="NCBI Taxonomy" id="147425"/>
    <lineage>
        <taxon>Eukaryota</taxon>
        <taxon>Viridiplantae</taxon>
        <taxon>Streptophyta</taxon>
        <taxon>Embryophyta</taxon>
        <taxon>Tracheophyta</taxon>
        <taxon>Spermatophyta</taxon>
        <taxon>Magnoliopsida</taxon>
        <taxon>eudicotyledons</taxon>
        <taxon>Gunneridae</taxon>
        <taxon>Pentapetalae</taxon>
        <taxon>asterids</taxon>
        <taxon>lamiids</taxon>
        <taxon>Solanales</taxon>
        <taxon>Solanaceae</taxon>
        <taxon>Solanoideae</taxon>
        <taxon>Solaneae</taxon>
        <taxon>Solanum</taxon>
    </lineage>
</organism>
<keyword evidence="6" id="KW-0833">Ubl conjugation pathway</keyword>
<dbReference type="EMBL" id="JBANQN010000002">
    <property type="protein sequence ID" value="KAK6796651.1"/>
    <property type="molecule type" value="Genomic_DNA"/>
</dbReference>
<keyword evidence="3" id="KW-0808">Transferase</keyword>
<dbReference type="Proteomes" id="UP001371456">
    <property type="component" value="Unassembled WGS sequence"/>
</dbReference>
<evidence type="ECO:0000256" key="7">
    <source>
        <dbReference type="ARBA" id="ARBA00022833"/>
    </source>
</evidence>
<evidence type="ECO:0000256" key="4">
    <source>
        <dbReference type="ARBA" id="ARBA00022723"/>
    </source>
</evidence>
<evidence type="ECO:0000313" key="10">
    <source>
        <dbReference type="Proteomes" id="UP001371456"/>
    </source>
</evidence>
<dbReference type="PANTHER" id="PTHR22937">
    <property type="entry name" value="E3 UBIQUITIN-PROTEIN LIGASE RNF165"/>
    <property type="match status" value="1"/>
</dbReference>
<evidence type="ECO:0000256" key="5">
    <source>
        <dbReference type="ARBA" id="ARBA00022771"/>
    </source>
</evidence>
<evidence type="ECO:0000256" key="3">
    <source>
        <dbReference type="ARBA" id="ARBA00022679"/>
    </source>
</evidence>
<keyword evidence="4" id="KW-0479">Metal-binding</keyword>
<proteinExistence type="predicted"/>
<dbReference type="GO" id="GO:0008270">
    <property type="term" value="F:zinc ion binding"/>
    <property type="evidence" value="ECO:0007669"/>
    <property type="project" value="UniProtKB-KW"/>
</dbReference>
<evidence type="ECO:0000256" key="2">
    <source>
        <dbReference type="ARBA" id="ARBA00012483"/>
    </source>
</evidence>
<evidence type="ECO:0000256" key="6">
    <source>
        <dbReference type="ARBA" id="ARBA00022786"/>
    </source>
</evidence>
<comment type="caution">
    <text evidence="9">The sequence shown here is derived from an EMBL/GenBank/DDBJ whole genome shotgun (WGS) entry which is preliminary data.</text>
</comment>
<accession>A0AAN8U4B2</accession>
<dbReference type="InterPro" id="IPR001841">
    <property type="entry name" value="Znf_RING"/>
</dbReference>
<dbReference type="Pfam" id="PF13639">
    <property type="entry name" value="zf-RING_2"/>
    <property type="match status" value="1"/>
</dbReference>
<feature type="domain" description="RING-type" evidence="8">
    <location>
        <begin position="139"/>
        <end position="176"/>
    </location>
</feature>
<dbReference type="EC" id="2.3.2.27" evidence="2"/>
<evidence type="ECO:0000256" key="1">
    <source>
        <dbReference type="ARBA" id="ARBA00000900"/>
    </source>
</evidence>
<name>A0AAN8U4B2_SOLBU</name>
<evidence type="ECO:0000259" key="8">
    <source>
        <dbReference type="Pfam" id="PF13639"/>
    </source>
</evidence>
<dbReference type="AlphaFoldDB" id="A0AAN8U4B2"/>
<dbReference type="PANTHER" id="PTHR22937:SF156">
    <property type="entry name" value="RING-TYPE E3 UBIQUITIN TRANSFERASE"/>
    <property type="match status" value="1"/>
</dbReference>
<protein>
    <recommendedName>
        <fullName evidence="2">RING-type E3 ubiquitin transferase</fullName>
        <ecNumber evidence="2">2.3.2.27</ecNumber>
    </recommendedName>
</protein>
<dbReference type="InterPro" id="IPR045191">
    <property type="entry name" value="MBR1/2-like"/>
</dbReference>
<keyword evidence="5" id="KW-0863">Zinc-finger</keyword>
<dbReference type="GO" id="GO:0005634">
    <property type="term" value="C:nucleus"/>
    <property type="evidence" value="ECO:0007669"/>
    <property type="project" value="TreeGrafter"/>
</dbReference>
<sequence>MSQHDQVPWFYNVSLLNQLEHLPHVDCSFLSRLLEDSNLGDIVHEVEEEEEFIIIEAGEYVDDTYSDEIEDEEGGEQDIIEIADEDMPEYFNDEEEEEEVEEYDIIAIADEDMPKYFEDKEEEEVVEDQFANDEEQEACAIFLLEYKDEYTIAPLQCGHKFHAECINKWLQRKDTCLWKQTHAPKSQRLNPGCFVTPSSLICFLR</sequence>
<dbReference type="InterPro" id="IPR013083">
    <property type="entry name" value="Znf_RING/FYVE/PHD"/>
</dbReference>
<reference evidence="9 10" key="1">
    <citation type="submission" date="2024-02" db="EMBL/GenBank/DDBJ databases">
        <title>de novo genome assembly of Solanum bulbocastanum strain 11H21.</title>
        <authorList>
            <person name="Hosaka A.J."/>
        </authorList>
    </citation>
    <scope>NUCLEOTIDE SEQUENCE [LARGE SCALE GENOMIC DNA]</scope>
    <source>
        <tissue evidence="9">Young leaves</tissue>
    </source>
</reference>